<feature type="transmembrane region" description="Helical" evidence="5">
    <location>
        <begin position="130"/>
        <end position="148"/>
    </location>
</feature>
<feature type="transmembrane region" description="Helical" evidence="5">
    <location>
        <begin position="9"/>
        <end position="29"/>
    </location>
</feature>
<reference evidence="6 7" key="1">
    <citation type="submission" date="2017-02" db="EMBL/GenBank/DDBJ databases">
        <authorList>
            <person name="Peterson S.W."/>
        </authorList>
    </citation>
    <scope>NUCLEOTIDE SEQUENCE [LARGE SCALE GENOMIC DNA]</scope>
    <source>
        <strain evidence="6 7">DSM 15102</strain>
    </source>
</reference>
<evidence type="ECO:0000256" key="2">
    <source>
        <dbReference type="ARBA" id="ARBA00022692"/>
    </source>
</evidence>
<feature type="transmembrane region" description="Helical" evidence="5">
    <location>
        <begin position="160"/>
        <end position="177"/>
    </location>
</feature>
<keyword evidence="7" id="KW-1185">Reference proteome</keyword>
<sequence length="448" mass="48824">MEKKNQQHYGLFTATTMIIGIVIGSGIFFKADDVLNYTGGSVLLGALVFCIGAFSIIFGSLTLTELSVRTKKSGGVIGYYEEFISRKIAAGFGWFQTFVYYPTIIVVVSWVAGVYTSTLFGMNASLEGQVFIGLIYMIFIYVINFLSLKLGGYFQNLTTVIKLIPLLGIAIIGFFWGDPNPKIPIGVKAISKSDVGFKWIAALAPIAFSFDGWIVAPSITDEVKNPKRTMPLALIIGPIVILSVYLLYFLGLNNMLGPEYVMSLGDNAVNKVGELLLGIHGDKIILIFIIIAVLGVVNGVTLGSLRMPQALASKNMIPGGEKIATIHPKFHLSIGSCLVSFIVTLIWMGIHYITQKTGVLGQSDISEISIVFSYICYIILYVKVFIMKKKGIVRSKFKGIICPILGILGSMIILIGGITSNPTYVPIFIGFCLAICIAGYLFYKNKNI</sequence>
<dbReference type="PANTHER" id="PTHR11785">
    <property type="entry name" value="AMINO ACID TRANSPORTER"/>
    <property type="match status" value="1"/>
</dbReference>
<dbReference type="EMBL" id="FUWV01000014">
    <property type="protein sequence ID" value="SJZ85374.1"/>
    <property type="molecule type" value="Genomic_DNA"/>
</dbReference>
<dbReference type="GO" id="GO:0016020">
    <property type="term" value="C:membrane"/>
    <property type="evidence" value="ECO:0007669"/>
    <property type="project" value="UniProtKB-SubCell"/>
</dbReference>
<dbReference type="PIRSF" id="PIRSF006060">
    <property type="entry name" value="AA_transporter"/>
    <property type="match status" value="1"/>
</dbReference>
<dbReference type="InterPro" id="IPR050598">
    <property type="entry name" value="AminoAcid_Transporter"/>
</dbReference>
<keyword evidence="4 5" id="KW-0472">Membrane</keyword>
<feature type="transmembrane region" description="Helical" evidence="5">
    <location>
        <begin position="232"/>
        <end position="252"/>
    </location>
</feature>
<evidence type="ECO:0000256" key="3">
    <source>
        <dbReference type="ARBA" id="ARBA00022989"/>
    </source>
</evidence>
<feature type="transmembrane region" description="Helical" evidence="5">
    <location>
        <begin position="397"/>
        <end position="418"/>
    </location>
</feature>
<gene>
    <name evidence="6" type="ORF">SAMN02745973_01891</name>
</gene>
<dbReference type="Gene3D" id="1.20.1740.10">
    <property type="entry name" value="Amino acid/polyamine transporter I"/>
    <property type="match status" value="1"/>
</dbReference>
<keyword evidence="2 5" id="KW-0812">Transmembrane</keyword>
<dbReference type="Proteomes" id="UP000196365">
    <property type="component" value="Unassembled WGS sequence"/>
</dbReference>
<feature type="transmembrane region" description="Helical" evidence="5">
    <location>
        <begin position="98"/>
        <end position="118"/>
    </location>
</feature>
<feature type="transmembrane region" description="Helical" evidence="5">
    <location>
        <begin position="41"/>
        <end position="63"/>
    </location>
</feature>
<dbReference type="GO" id="GO:0015179">
    <property type="term" value="F:L-amino acid transmembrane transporter activity"/>
    <property type="evidence" value="ECO:0007669"/>
    <property type="project" value="TreeGrafter"/>
</dbReference>
<feature type="transmembrane region" description="Helical" evidence="5">
    <location>
        <begin position="197"/>
        <end position="220"/>
    </location>
</feature>
<dbReference type="Pfam" id="PF13520">
    <property type="entry name" value="AA_permease_2"/>
    <property type="match status" value="1"/>
</dbReference>
<evidence type="ECO:0000256" key="4">
    <source>
        <dbReference type="ARBA" id="ARBA00023136"/>
    </source>
</evidence>
<name>A0A1T4P1F9_9FIRM</name>
<dbReference type="PANTHER" id="PTHR11785:SF512">
    <property type="entry name" value="SOBREMESA, ISOFORM B"/>
    <property type="match status" value="1"/>
</dbReference>
<comment type="subcellular location">
    <subcellularLocation>
        <location evidence="1">Membrane</location>
        <topology evidence="1">Multi-pass membrane protein</topology>
    </subcellularLocation>
</comment>
<feature type="transmembrane region" description="Helical" evidence="5">
    <location>
        <begin position="332"/>
        <end position="353"/>
    </location>
</feature>
<evidence type="ECO:0000256" key="5">
    <source>
        <dbReference type="SAM" id="Phobius"/>
    </source>
</evidence>
<feature type="transmembrane region" description="Helical" evidence="5">
    <location>
        <begin position="284"/>
        <end position="305"/>
    </location>
</feature>
<evidence type="ECO:0000256" key="1">
    <source>
        <dbReference type="ARBA" id="ARBA00004141"/>
    </source>
</evidence>
<dbReference type="RefSeq" id="WP_087679252.1">
    <property type="nucleotide sequence ID" value="NZ_FUWV01000014.1"/>
</dbReference>
<protein>
    <submittedName>
        <fullName evidence="6">Basic amino acid/polyamine antiporter, APA family</fullName>
    </submittedName>
</protein>
<evidence type="ECO:0000313" key="7">
    <source>
        <dbReference type="Proteomes" id="UP000196365"/>
    </source>
</evidence>
<dbReference type="InterPro" id="IPR002293">
    <property type="entry name" value="AA/rel_permease1"/>
</dbReference>
<feature type="transmembrane region" description="Helical" evidence="5">
    <location>
        <begin position="365"/>
        <end position="385"/>
    </location>
</feature>
<feature type="transmembrane region" description="Helical" evidence="5">
    <location>
        <begin position="424"/>
        <end position="443"/>
    </location>
</feature>
<organism evidence="6 7">
    <name type="scientific">Garciella nitratireducens DSM 15102</name>
    <dbReference type="NCBI Taxonomy" id="1121911"/>
    <lineage>
        <taxon>Bacteria</taxon>
        <taxon>Bacillati</taxon>
        <taxon>Bacillota</taxon>
        <taxon>Clostridia</taxon>
        <taxon>Eubacteriales</taxon>
        <taxon>Eubacteriaceae</taxon>
        <taxon>Garciella</taxon>
    </lineage>
</organism>
<dbReference type="AlphaFoldDB" id="A0A1T4P1F9"/>
<evidence type="ECO:0000313" key="6">
    <source>
        <dbReference type="EMBL" id="SJZ85374.1"/>
    </source>
</evidence>
<dbReference type="OrthoDB" id="178667at2"/>
<accession>A0A1T4P1F9</accession>
<proteinExistence type="predicted"/>
<keyword evidence="3 5" id="KW-1133">Transmembrane helix</keyword>